<keyword evidence="2" id="KW-1185">Reference proteome</keyword>
<name>A0ACB8TLS8_9APHY</name>
<accession>A0ACB8TLS8</accession>
<evidence type="ECO:0000313" key="2">
    <source>
        <dbReference type="Proteomes" id="UP001055072"/>
    </source>
</evidence>
<comment type="caution">
    <text evidence="1">The sequence shown here is derived from an EMBL/GenBank/DDBJ whole genome shotgun (WGS) entry which is preliminary data.</text>
</comment>
<dbReference type="Proteomes" id="UP001055072">
    <property type="component" value="Unassembled WGS sequence"/>
</dbReference>
<dbReference type="EMBL" id="MU275079">
    <property type="protein sequence ID" value="KAI0082928.1"/>
    <property type="molecule type" value="Genomic_DNA"/>
</dbReference>
<reference evidence="1" key="1">
    <citation type="journal article" date="2021" name="Environ. Microbiol.">
        <title>Gene family expansions and transcriptome signatures uncover fungal adaptations to wood decay.</title>
        <authorList>
            <person name="Hage H."/>
            <person name="Miyauchi S."/>
            <person name="Viragh M."/>
            <person name="Drula E."/>
            <person name="Min B."/>
            <person name="Chaduli D."/>
            <person name="Navarro D."/>
            <person name="Favel A."/>
            <person name="Norest M."/>
            <person name="Lesage-Meessen L."/>
            <person name="Balint B."/>
            <person name="Merenyi Z."/>
            <person name="de Eugenio L."/>
            <person name="Morin E."/>
            <person name="Martinez A.T."/>
            <person name="Baldrian P."/>
            <person name="Stursova M."/>
            <person name="Martinez M.J."/>
            <person name="Novotny C."/>
            <person name="Magnuson J.K."/>
            <person name="Spatafora J.W."/>
            <person name="Maurice S."/>
            <person name="Pangilinan J."/>
            <person name="Andreopoulos W."/>
            <person name="LaButti K."/>
            <person name="Hundley H."/>
            <person name="Na H."/>
            <person name="Kuo A."/>
            <person name="Barry K."/>
            <person name="Lipzen A."/>
            <person name="Henrissat B."/>
            <person name="Riley R."/>
            <person name="Ahrendt S."/>
            <person name="Nagy L.G."/>
            <person name="Grigoriev I.V."/>
            <person name="Martin F."/>
            <person name="Rosso M.N."/>
        </authorList>
    </citation>
    <scope>NUCLEOTIDE SEQUENCE</scope>
    <source>
        <strain evidence="1">CBS 384.51</strain>
    </source>
</reference>
<protein>
    <submittedName>
        <fullName evidence="1">Uncharacterized protein</fullName>
    </submittedName>
</protein>
<gene>
    <name evidence="1" type="ORF">BDY19DRAFT_999063</name>
</gene>
<proteinExistence type="predicted"/>
<organism evidence="1 2">
    <name type="scientific">Irpex rosettiformis</name>
    <dbReference type="NCBI Taxonomy" id="378272"/>
    <lineage>
        <taxon>Eukaryota</taxon>
        <taxon>Fungi</taxon>
        <taxon>Dikarya</taxon>
        <taxon>Basidiomycota</taxon>
        <taxon>Agaricomycotina</taxon>
        <taxon>Agaricomycetes</taxon>
        <taxon>Polyporales</taxon>
        <taxon>Irpicaceae</taxon>
        <taxon>Irpex</taxon>
    </lineage>
</organism>
<evidence type="ECO:0000313" key="1">
    <source>
        <dbReference type="EMBL" id="KAI0082928.1"/>
    </source>
</evidence>
<sequence>MSATLADIYSRIAVYPDLPHHLSLAGLVQFIKCASALHRDILLTQAGRHSSDMAPEYLPRSVEYFLGQVTDLSVEGVRNCWQATRELIWKKDVVTGLDIESVHLFKNFGHEIGLTLYTFYPPNSKCIVTTCSNFNKATLTRAEQLSIMLHTLGKGSVQASSVQLYCSACRTCYHHNFYVSNERCIYYTDILSVLQVSTHHFIEVQLIELWINSMLFAWTSASNCARLYNTALASVSPSASSTFAFSPFLQADEVWDAVICLCLLQDSQEQSTTLDVPHTGYQEDRFKEAMEERNVKELERYPQL</sequence>